<sequence length="414" mass="44956">MADDLLNNVLGADYQEVNAVESGNAVYKNGKLQYFKIDIDQPGKYFFDLTDAFNATVDESNKIIPLQFVRGGQPLQLNGFTISMDGKYPDMTTGFSVTGKLNTSSPAFVNFALPLGMFQAVGPYRFQFTITNSNTGEVLKSPFQFFNVTESATNLAIDLNKGIEPYDSEYQNWKAKVEAEINSELKTLNNLSESADQLKALMNQYVADAEGYVASQFTKCLQQENTWTNKQHFNGGITADSAEIANGASVGGSLSVSGDITSNGETTGNLTATGQVSLPNTTDFGDFRASQLLNAVNLPASDNMLLNATGNANNPSDRNRTWWLWATRINIGCGVDFPMYIMRFALNLDTSDVGKPIANFNTDMFVNNPGTSVAIFMNGQAGSINFHVDGSGNLYLDNVSGVSGKGYVRFTAIF</sequence>
<evidence type="ECO:0000256" key="1">
    <source>
        <dbReference type="SAM" id="Coils"/>
    </source>
</evidence>
<dbReference type="AlphaFoldDB" id="A0A0R1ZC35"/>
<evidence type="ECO:0008006" key="4">
    <source>
        <dbReference type="Google" id="ProtNLM"/>
    </source>
</evidence>
<name>A0A0R1ZC35_9LACO</name>
<organism evidence="2 3">
    <name type="scientific">Ligilactobacillus araffinosus DSM 20653</name>
    <dbReference type="NCBI Taxonomy" id="1423820"/>
    <lineage>
        <taxon>Bacteria</taxon>
        <taxon>Bacillati</taxon>
        <taxon>Bacillota</taxon>
        <taxon>Bacilli</taxon>
        <taxon>Lactobacillales</taxon>
        <taxon>Lactobacillaceae</taxon>
        <taxon>Ligilactobacillus</taxon>
    </lineage>
</organism>
<keyword evidence="3" id="KW-1185">Reference proteome</keyword>
<evidence type="ECO:0000313" key="3">
    <source>
        <dbReference type="Proteomes" id="UP000051291"/>
    </source>
</evidence>
<evidence type="ECO:0000313" key="2">
    <source>
        <dbReference type="EMBL" id="KRM52334.1"/>
    </source>
</evidence>
<comment type="caution">
    <text evidence="2">The sequence shown here is derived from an EMBL/GenBank/DDBJ whole genome shotgun (WGS) entry which is preliminary data.</text>
</comment>
<gene>
    <name evidence="2" type="ORF">FC64_GL000760</name>
</gene>
<feature type="coiled-coil region" evidence="1">
    <location>
        <begin position="174"/>
        <end position="208"/>
    </location>
</feature>
<dbReference type="RefSeq" id="WP_057906685.1">
    <property type="nucleotide sequence ID" value="NZ_AYYZ01000025.1"/>
</dbReference>
<protein>
    <recommendedName>
        <fullName evidence="4">BppU N-terminal domain-containing protein</fullName>
    </recommendedName>
</protein>
<dbReference type="STRING" id="1423820.FC64_GL000760"/>
<accession>A0A0R1ZC35</accession>
<dbReference type="EMBL" id="AYYZ01000025">
    <property type="protein sequence ID" value="KRM52334.1"/>
    <property type="molecule type" value="Genomic_DNA"/>
</dbReference>
<dbReference type="PATRIC" id="fig|1423820.4.peg.772"/>
<proteinExistence type="predicted"/>
<reference evidence="2 3" key="1">
    <citation type="journal article" date="2015" name="Genome Announc.">
        <title>Expanding the biotechnology potential of lactobacilli through comparative genomics of 213 strains and associated genera.</title>
        <authorList>
            <person name="Sun Z."/>
            <person name="Harris H.M."/>
            <person name="McCann A."/>
            <person name="Guo C."/>
            <person name="Argimon S."/>
            <person name="Zhang W."/>
            <person name="Yang X."/>
            <person name="Jeffery I.B."/>
            <person name="Cooney J.C."/>
            <person name="Kagawa T.F."/>
            <person name="Liu W."/>
            <person name="Song Y."/>
            <person name="Salvetti E."/>
            <person name="Wrobel A."/>
            <person name="Rasinkangas P."/>
            <person name="Parkhill J."/>
            <person name="Rea M.C."/>
            <person name="O'Sullivan O."/>
            <person name="Ritari J."/>
            <person name="Douillard F.P."/>
            <person name="Paul Ross R."/>
            <person name="Yang R."/>
            <person name="Briner A.E."/>
            <person name="Felis G.E."/>
            <person name="de Vos W.M."/>
            <person name="Barrangou R."/>
            <person name="Klaenhammer T.R."/>
            <person name="Caufield P.W."/>
            <person name="Cui Y."/>
            <person name="Zhang H."/>
            <person name="O'Toole P.W."/>
        </authorList>
    </citation>
    <scope>NUCLEOTIDE SEQUENCE [LARGE SCALE GENOMIC DNA]</scope>
    <source>
        <strain evidence="2 3">DSM 20653</strain>
    </source>
</reference>
<dbReference type="Proteomes" id="UP000051291">
    <property type="component" value="Unassembled WGS sequence"/>
</dbReference>
<keyword evidence="1" id="KW-0175">Coiled coil</keyword>